<dbReference type="Proteomes" id="UP000295341">
    <property type="component" value="Unassembled WGS sequence"/>
</dbReference>
<keyword evidence="4" id="KW-0547">Nucleotide-binding</keyword>
<keyword evidence="6" id="KW-0007">Acetylation</keyword>
<dbReference type="OrthoDB" id="9803968at2"/>
<feature type="domain" description="Acetyl-coenzyme A synthetase N-terminal" evidence="9">
    <location>
        <begin position="47"/>
        <end position="89"/>
    </location>
</feature>
<evidence type="ECO:0000313" key="10">
    <source>
        <dbReference type="EMBL" id="TDU28567.1"/>
    </source>
</evidence>
<sequence length="649" mass="70442">MTTTQGAGDPLHQLLSRPLVPLRPHWRSTRQQNLLAEARAVQASHGKDAYWEWAAGHLRWMQPWTTTREGHFPNFRYFVGGRLNVCDNCVDRHVDDPARANKPAIIWEGEPGEVVRWTYAELRERVARFANALKSLGVRRGDVVAIYLPNLPESFVAVHACNRIGAVYTILFAGFSPEAVALRLQAARAKVLVTADACWRRGKKVPLLGNARKARPSAPALETIVVIDRCATKPELDAGEVAYETLMAAHPADCPCEPLEANEPAFLIFTSGTESKPKGVVHSAAGFLLGAWANVLWQVGPDDADLYWCAADIGWLTFPIHVVIGGLAHGTSLLCYEGAFDTPVKDRFYQIIARHQVTKILSAPTALRMLRSLGDEAARAQDLSRLKLITVQGEPLDPDTFDWTVQTFDVPVINAYGQTETGSTWTLPVYGVEPLKAGSCGTPVPGHDYEVVDDTGQPVPRGVKGNLVLKDPFPTLARTIWDDPDRYVSAYFTRFPGRYQTSDEAIVDHDGHLWVLGRADDVINVAAHRISTMEIESIVCAQPGVADGAVVGVNDALKGTVPVAFVILRAGADVAAVQAQVDAAVVDGIGAIARLSRVYVCSALPKTRAGKTMRRLLREAAETGNIRGDTTGLEDLASLGAVLKAVADA</sequence>
<dbReference type="GO" id="GO:0003987">
    <property type="term" value="F:acetate-CoA ligase activity"/>
    <property type="evidence" value="ECO:0007669"/>
    <property type="project" value="UniProtKB-EC"/>
</dbReference>
<evidence type="ECO:0000256" key="6">
    <source>
        <dbReference type="ARBA" id="ARBA00022990"/>
    </source>
</evidence>
<evidence type="ECO:0000313" key="11">
    <source>
        <dbReference type="Proteomes" id="UP000295341"/>
    </source>
</evidence>
<dbReference type="GO" id="GO:0006085">
    <property type="term" value="P:acetyl-CoA biosynthetic process"/>
    <property type="evidence" value="ECO:0007669"/>
    <property type="project" value="TreeGrafter"/>
</dbReference>
<dbReference type="Gene3D" id="3.30.300.30">
    <property type="match status" value="1"/>
</dbReference>
<dbReference type="InterPro" id="IPR025110">
    <property type="entry name" value="AMP-bd_C"/>
</dbReference>
<feature type="domain" description="AMP-binding enzyme C-terminal" evidence="8">
    <location>
        <begin position="534"/>
        <end position="611"/>
    </location>
</feature>
<dbReference type="SUPFAM" id="SSF56801">
    <property type="entry name" value="Acetyl-CoA synthetase-like"/>
    <property type="match status" value="1"/>
</dbReference>
<keyword evidence="5" id="KW-0067">ATP-binding</keyword>
<evidence type="ECO:0000256" key="2">
    <source>
        <dbReference type="ARBA" id="ARBA00013275"/>
    </source>
</evidence>
<dbReference type="InterPro" id="IPR045851">
    <property type="entry name" value="AMP-bd_C_sf"/>
</dbReference>
<dbReference type="Pfam" id="PF13193">
    <property type="entry name" value="AMP-binding_C"/>
    <property type="match status" value="1"/>
</dbReference>
<evidence type="ECO:0000256" key="3">
    <source>
        <dbReference type="ARBA" id="ARBA00022598"/>
    </source>
</evidence>
<dbReference type="Pfam" id="PF00501">
    <property type="entry name" value="AMP-binding"/>
    <property type="match status" value="1"/>
</dbReference>
<keyword evidence="11" id="KW-1185">Reference proteome</keyword>
<dbReference type="GO" id="GO:0005524">
    <property type="term" value="F:ATP binding"/>
    <property type="evidence" value="ECO:0007669"/>
    <property type="project" value="UniProtKB-KW"/>
</dbReference>
<dbReference type="PANTHER" id="PTHR24095">
    <property type="entry name" value="ACETYL-COENZYME A SYNTHETASE"/>
    <property type="match status" value="1"/>
</dbReference>
<comment type="caution">
    <text evidence="10">The sequence shown here is derived from an EMBL/GenBank/DDBJ whole genome shotgun (WGS) entry which is preliminary data.</text>
</comment>
<evidence type="ECO:0000259" key="8">
    <source>
        <dbReference type="Pfam" id="PF13193"/>
    </source>
</evidence>
<feature type="domain" description="AMP-dependent synthetase/ligase" evidence="7">
    <location>
        <begin position="99"/>
        <end position="476"/>
    </location>
</feature>
<dbReference type="Gene3D" id="3.40.50.12780">
    <property type="entry name" value="N-terminal domain of ligase-like"/>
    <property type="match status" value="1"/>
</dbReference>
<dbReference type="PANTHER" id="PTHR24095:SF14">
    <property type="entry name" value="ACETYL-COENZYME A SYNTHETASE 1"/>
    <property type="match status" value="1"/>
</dbReference>
<organism evidence="10 11">
    <name type="scientific">Panacagrimonas perspica</name>
    <dbReference type="NCBI Taxonomy" id="381431"/>
    <lineage>
        <taxon>Bacteria</taxon>
        <taxon>Pseudomonadati</taxon>
        <taxon>Pseudomonadota</taxon>
        <taxon>Gammaproteobacteria</taxon>
        <taxon>Nevskiales</taxon>
        <taxon>Nevskiaceae</taxon>
        <taxon>Panacagrimonas</taxon>
    </lineage>
</organism>
<dbReference type="InterPro" id="IPR000873">
    <property type="entry name" value="AMP-dep_synth/lig_dom"/>
</dbReference>
<evidence type="ECO:0000256" key="4">
    <source>
        <dbReference type="ARBA" id="ARBA00022741"/>
    </source>
</evidence>
<name>A0A4R7P4E7_9GAMM</name>
<evidence type="ECO:0000259" key="9">
    <source>
        <dbReference type="Pfam" id="PF16177"/>
    </source>
</evidence>
<dbReference type="PROSITE" id="PS00455">
    <property type="entry name" value="AMP_BINDING"/>
    <property type="match status" value="1"/>
</dbReference>
<dbReference type="EMBL" id="SOBT01000009">
    <property type="protein sequence ID" value="TDU28567.1"/>
    <property type="molecule type" value="Genomic_DNA"/>
</dbReference>
<evidence type="ECO:0000256" key="1">
    <source>
        <dbReference type="ARBA" id="ARBA00006432"/>
    </source>
</evidence>
<dbReference type="InterPro" id="IPR020845">
    <property type="entry name" value="AMP-binding_CS"/>
</dbReference>
<evidence type="ECO:0000256" key="5">
    <source>
        <dbReference type="ARBA" id="ARBA00022840"/>
    </source>
</evidence>
<gene>
    <name evidence="10" type="ORF">DFR24_2941</name>
</gene>
<dbReference type="InterPro" id="IPR042099">
    <property type="entry name" value="ANL_N_sf"/>
</dbReference>
<dbReference type="InterPro" id="IPR032387">
    <property type="entry name" value="ACAS_N"/>
</dbReference>
<dbReference type="GO" id="GO:0005829">
    <property type="term" value="C:cytosol"/>
    <property type="evidence" value="ECO:0007669"/>
    <property type="project" value="TreeGrafter"/>
</dbReference>
<evidence type="ECO:0000259" key="7">
    <source>
        <dbReference type="Pfam" id="PF00501"/>
    </source>
</evidence>
<dbReference type="RefSeq" id="WP_133882104.1">
    <property type="nucleotide sequence ID" value="NZ_MWIN01000002.1"/>
</dbReference>
<protein>
    <recommendedName>
        <fullName evidence="2">acetate--CoA ligase</fullName>
        <ecNumber evidence="2">6.2.1.1</ecNumber>
    </recommendedName>
</protein>
<comment type="similarity">
    <text evidence="1">Belongs to the ATP-dependent AMP-binding enzyme family.</text>
</comment>
<dbReference type="AlphaFoldDB" id="A0A4R7P4E7"/>
<dbReference type="EC" id="6.2.1.1" evidence="2"/>
<dbReference type="Pfam" id="PF16177">
    <property type="entry name" value="ACAS_N"/>
    <property type="match status" value="1"/>
</dbReference>
<keyword evidence="3" id="KW-0436">Ligase</keyword>
<reference evidence="10 11" key="1">
    <citation type="submission" date="2019-03" db="EMBL/GenBank/DDBJ databases">
        <title>Genomic Encyclopedia of Type Strains, Phase IV (KMG-IV): sequencing the most valuable type-strain genomes for metagenomic binning, comparative biology and taxonomic classification.</title>
        <authorList>
            <person name="Goeker M."/>
        </authorList>
    </citation>
    <scope>NUCLEOTIDE SEQUENCE [LARGE SCALE GENOMIC DNA]</scope>
    <source>
        <strain evidence="10 11">DSM 26377</strain>
    </source>
</reference>
<accession>A0A4R7P4E7</accession>
<proteinExistence type="inferred from homology"/>